<sequence length="684" mass="73999">MHASHATNYTVSVSTDLINKMVNALPGDTITVANGTYSWNLVSFVNTHGSQTATPIVLRAQSFKGVVFSGNTRFEFQITNMIMTGFVFTNGNPLSSAVIKMGKSATQGSKYCRITNIIIDNYNSDSSAATGVTAEWVGIYGTNNRVDHCTFINKAYGDPVVVVWYDNNTFPQKSTSTYHRIDSNYFKHIAYQGANEGENIRVGVSATCNTDGYNIVEYNLFEDGIQVDPEIISNKSNHNTYRYNTFRNTAGGITLRRGRYCEAYGNFFLRDATSNNNIQYGFRIFEKGHHVFNNYIEGVNSNQGTYGTTLCPINISNGESPISDTLTAAAQSNHFPADSCTIAFNTIVNAYGGAGIMIGFIAGGSYPYPPHGVTIANNLVMMAQGTAVYNASSNTALTYFAEGNVYQAPSGLAPSGTIIPSTDFTSQSLVFGARTNGILAPPALARDAAVNTANYSAMLNGKDAQGQTRSAIYDLGADEINGSGTIISYPLDSTLVGAGKPLAIVLPVHLLGFNAVLVNTAVQLSWQVSDEINCKQYAIEWSTDGTHFSTLAVIAAKGANGITASYDYQHLAPAPGNNFYRLKMEDNDGSYRYSALRQVPVSKNLVIQVYPNPAQHFVAVNLNGLMQLPTTIALFDASGREVKRISLSVNTINIPLEGLAAGLYHLQVTDRVQTLYNYAFVVTR</sequence>
<comment type="caution">
    <text evidence="1">The sequence shown here is derived from an EMBL/GenBank/DDBJ whole genome shotgun (WGS) entry which is preliminary data.</text>
</comment>
<accession>A0ACC0TS96</accession>
<protein>
    <submittedName>
        <fullName evidence="1">Chondroitinase B-domain-containing protein</fullName>
    </submittedName>
</protein>
<evidence type="ECO:0000313" key="2">
    <source>
        <dbReference type="Proteomes" id="UP001207468"/>
    </source>
</evidence>
<dbReference type="EMBL" id="JAGFNK010001076">
    <property type="protein sequence ID" value="KAI9435219.1"/>
    <property type="molecule type" value="Genomic_DNA"/>
</dbReference>
<keyword evidence="2" id="KW-1185">Reference proteome</keyword>
<reference evidence="1" key="1">
    <citation type="submission" date="2021-03" db="EMBL/GenBank/DDBJ databases">
        <title>Evolutionary priming and transition to the ectomycorrhizal habit in an iconic lineage of mushroom-forming fungi: is preadaptation a requirement?</title>
        <authorList>
            <consortium name="DOE Joint Genome Institute"/>
            <person name="Looney B.P."/>
            <person name="Miyauchi S."/>
            <person name="Morin E."/>
            <person name="Drula E."/>
            <person name="Courty P.E."/>
            <person name="Chicoki N."/>
            <person name="Fauchery L."/>
            <person name="Kohler A."/>
            <person name="Kuo A."/>
            <person name="LaButti K."/>
            <person name="Pangilinan J."/>
            <person name="Lipzen A."/>
            <person name="Riley R."/>
            <person name="Andreopoulos W."/>
            <person name="He G."/>
            <person name="Johnson J."/>
            <person name="Barry K.W."/>
            <person name="Grigoriev I.V."/>
            <person name="Nagy L."/>
            <person name="Hibbett D."/>
            <person name="Henrissat B."/>
            <person name="Matheny P.B."/>
            <person name="Labbe J."/>
            <person name="Martin A.F."/>
        </authorList>
    </citation>
    <scope>NUCLEOTIDE SEQUENCE</scope>
    <source>
        <strain evidence="1">BPL698</strain>
    </source>
</reference>
<organism evidence="1 2">
    <name type="scientific">Russula earlei</name>
    <dbReference type="NCBI Taxonomy" id="71964"/>
    <lineage>
        <taxon>Eukaryota</taxon>
        <taxon>Fungi</taxon>
        <taxon>Dikarya</taxon>
        <taxon>Basidiomycota</taxon>
        <taxon>Agaricomycotina</taxon>
        <taxon>Agaricomycetes</taxon>
        <taxon>Russulales</taxon>
        <taxon>Russulaceae</taxon>
        <taxon>Russula</taxon>
    </lineage>
</organism>
<name>A0ACC0TS96_9AGAM</name>
<evidence type="ECO:0000313" key="1">
    <source>
        <dbReference type="EMBL" id="KAI9435219.1"/>
    </source>
</evidence>
<proteinExistence type="predicted"/>
<gene>
    <name evidence="1" type="ORF">F5148DRAFT_1294939</name>
</gene>
<dbReference type="Proteomes" id="UP001207468">
    <property type="component" value="Unassembled WGS sequence"/>
</dbReference>